<dbReference type="AlphaFoldDB" id="A0A0H3DR98"/>
<evidence type="ECO:0000313" key="8">
    <source>
        <dbReference type="Proteomes" id="UP000002230"/>
    </source>
</evidence>
<dbReference type="PANTHER" id="PTHR30250:SF11">
    <property type="entry name" value="O-ANTIGEN TRANSPORTER-RELATED"/>
    <property type="match status" value="1"/>
</dbReference>
<name>A0A0H3DR98_EDWTF</name>
<feature type="transmembrane region" description="Helical" evidence="6">
    <location>
        <begin position="315"/>
        <end position="336"/>
    </location>
</feature>
<sequence length="405" mass="44985">MNLLRGISTLAGSSVLSQLIGALSLWLVSHRYGMSEVGTYGLMYSMVLIGAQVSTFASQLLIPRQTAETLGQNVAFCLLQSLLLALPYALLCAWLFQRSPLQLYLLTWSYALVLIAENLCLRDGHYRALALQRLAMSGVVVAALLLTRSPAQFYWGWTLAMLLLMLICLLCRLRHQRLTRRQLAPAANLAFARAHWRHLSRVGSAEVLAMANNNLPIILINFWFSSLTAGYFAIVSRFCLAPVMIAGNAVRSAIFSRWSADFRQRRFNAAEYRRIRLLLLGLGGAAVLGVATLYPPVMHLGLGHGWADSIPTSRYMLPYLFAALAISPLTVIELIFGSHAYFLRIQLDQLAIILLALLALPALGPGYGVSLLLFSSLTLLRYGFIFRRMNRRAQQLRQRGVTPCA</sequence>
<feature type="transmembrane region" description="Helical" evidence="6">
    <location>
        <begin position="153"/>
        <end position="173"/>
    </location>
</feature>
<feature type="transmembrane region" description="Helical" evidence="6">
    <location>
        <begin position="128"/>
        <end position="147"/>
    </location>
</feature>
<feature type="transmembrane region" description="Helical" evidence="6">
    <location>
        <begin position="230"/>
        <end position="254"/>
    </location>
</feature>
<keyword evidence="8" id="KW-1185">Reference proteome</keyword>
<feature type="transmembrane region" description="Helical" evidence="6">
    <location>
        <begin position="102"/>
        <end position="121"/>
    </location>
</feature>
<keyword evidence="4 6" id="KW-1133">Transmembrane helix</keyword>
<gene>
    <name evidence="7" type="ordered locus">ETAF_1763</name>
</gene>
<protein>
    <submittedName>
        <fullName evidence="7">Putative capsular polysaccharide biosynthesis protein</fullName>
    </submittedName>
</protein>
<dbReference type="PANTHER" id="PTHR30250">
    <property type="entry name" value="PST FAMILY PREDICTED COLANIC ACID TRANSPORTER"/>
    <property type="match status" value="1"/>
</dbReference>
<accession>A0A0H3DR98</accession>
<proteinExistence type="predicted"/>
<comment type="subcellular location">
    <subcellularLocation>
        <location evidence="1">Cell membrane</location>
        <topology evidence="1">Multi-pass membrane protein</topology>
    </subcellularLocation>
</comment>
<keyword evidence="2" id="KW-1003">Cell membrane</keyword>
<feature type="transmembrane region" description="Helical" evidence="6">
    <location>
        <begin position="7"/>
        <end position="28"/>
    </location>
</feature>
<keyword evidence="3 6" id="KW-0812">Transmembrane</keyword>
<evidence type="ECO:0000256" key="1">
    <source>
        <dbReference type="ARBA" id="ARBA00004651"/>
    </source>
</evidence>
<feature type="transmembrane region" description="Helical" evidence="6">
    <location>
        <begin position="40"/>
        <end position="62"/>
    </location>
</feature>
<dbReference type="HOGENOM" id="CLU_682772_0_0_6"/>
<evidence type="ECO:0000256" key="3">
    <source>
        <dbReference type="ARBA" id="ARBA00022692"/>
    </source>
</evidence>
<dbReference type="Proteomes" id="UP000002230">
    <property type="component" value="Chromosome"/>
</dbReference>
<dbReference type="EMBL" id="CP002154">
    <property type="protein sequence ID" value="ADM41871.1"/>
    <property type="molecule type" value="Genomic_DNA"/>
</dbReference>
<evidence type="ECO:0000313" key="7">
    <source>
        <dbReference type="EMBL" id="ADM41871.1"/>
    </source>
</evidence>
<keyword evidence="5 6" id="KW-0472">Membrane</keyword>
<dbReference type="GO" id="GO:0005886">
    <property type="term" value="C:plasma membrane"/>
    <property type="evidence" value="ECO:0007669"/>
    <property type="project" value="UniProtKB-SubCell"/>
</dbReference>
<organism evidence="7 8">
    <name type="scientific">Edwardsiella tarda (strain FL6-60)</name>
    <dbReference type="NCBI Taxonomy" id="718251"/>
    <lineage>
        <taxon>Bacteria</taxon>
        <taxon>Pseudomonadati</taxon>
        <taxon>Pseudomonadota</taxon>
        <taxon>Gammaproteobacteria</taxon>
        <taxon>Enterobacterales</taxon>
        <taxon>Hafniaceae</taxon>
        <taxon>Edwardsiella</taxon>
    </lineage>
</organism>
<evidence type="ECO:0000256" key="5">
    <source>
        <dbReference type="ARBA" id="ARBA00023136"/>
    </source>
</evidence>
<feature type="transmembrane region" description="Helical" evidence="6">
    <location>
        <begin position="275"/>
        <end position="295"/>
    </location>
</feature>
<evidence type="ECO:0000256" key="6">
    <source>
        <dbReference type="SAM" id="Phobius"/>
    </source>
</evidence>
<evidence type="ECO:0000256" key="2">
    <source>
        <dbReference type="ARBA" id="ARBA00022475"/>
    </source>
</evidence>
<evidence type="ECO:0000256" key="4">
    <source>
        <dbReference type="ARBA" id="ARBA00022989"/>
    </source>
</evidence>
<reference evidence="8" key="1">
    <citation type="submission" date="2010-08" db="EMBL/GenBank/DDBJ databases">
        <title>Genome comparisons of Edwardsiella bacteria analysed using deep sequencing technology.</title>
        <authorList>
            <person name="van Soest J.J."/>
            <person name="Henkel C.V."/>
            <person name="Jansen H.J."/>
            <person name="van den Hondel C.A.M.J.J."/>
            <person name="Bloemberg G.V."/>
            <person name="Meijer A.H."/>
            <person name="Spaink H.P."/>
        </authorList>
    </citation>
    <scope>NUCLEOTIDE SEQUENCE [LARGE SCALE GENOMIC DNA]</scope>
    <source>
        <strain evidence="8">FL6-60</strain>
    </source>
</reference>
<reference evidence="7 8" key="2">
    <citation type="journal article" date="2011" name="BMC Immunol.">
        <title>Comparison of static immersion and intravenous injection systems for exposure of zebrafish embryos to the natural pathogen Edwardsiella tarda.</title>
        <authorList>
            <person name="van Soest J.J."/>
            <person name="Stockhammer O.W."/>
            <person name="Ordas A."/>
            <person name="Bloemberg G.V."/>
            <person name="Spaink H.P."/>
            <person name="Meijer A.H."/>
        </authorList>
    </citation>
    <scope>NUCLEOTIDE SEQUENCE [LARGE SCALE GENOMIC DNA]</scope>
    <source>
        <strain evidence="7 8">FL6-60</strain>
    </source>
</reference>
<feature type="transmembrane region" description="Helical" evidence="6">
    <location>
        <begin position="74"/>
        <end position="96"/>
    </location>
</feature>
<dbReference type="InterPro" id="IPR050833">
    <property type="entry name" value="Poly_Biosynth_Transport"/>
</dbReference>
<dbReference type="KEGG" id="etd:ETAF_1763"/>
<dbReference type="PATRIC" id="fig|718251.5.peg.1828"/>
<feature type="transmembrane region" description="Helical" evidence="6">
    <location>
        <begin position="207"/>
        <end position="224"/>
    </location>
</feature>